<name>A0A1F5UN92_FRAXR</name>
<evidence type="ECO:0000313" key="2">
    <source>
        <dbReference type="EMBL" id="OGF52648.1"/>
    </source>
</evidence>
<dbReference type="InterPro" id="IPR052548">
    <property type="entry name" value="Type_VII_TA_antitoxin"/>
</dbReference>
<dbReference type="PANTHER" id="PTHR33933:SF1">
    <property type="entry name" value="PROTEIN ADENYLYLTRANSFERASE MNTA-RELATED"/>
    <property type="match status" value="1"/>
</dbReference>
<dbReference type="InterPro" id="IPR043519">
    <property type="entry name" value="NT_sf"/>
</dbReference>
<dbReference type="GO" id="GO:0016779">
    <property type="term" value="F:nucleotidyltransferase activity"/>
    <property type="evidence" value="ECO:0007669"/>
    <property type="project" value="InterPro"/>
</dbReference>
<accession>A0A1F5UN92</accession>
<dbReference type="EMBL" id="MFGX01000133">
    <property type="protein sequence ID" value="OGF52648.1"/>
    <property type="molecule type" value="Genomic_DNA"/>
</dbReference>
<dbReference type="Pfam" id="PF01909">
    <property type="entry name" value="NTP_transf_2"/>
    <property type="match status" value="1"/>
</dbReference>
<sequence>MQRISSSSVQVFYPRLARAEVIRILSERLKGLQEELPLVRVVLFGSYARGNYTVGSDIDLLIVYRGEERVDAYALAKKLLDLPRLEPHIYAEAEDALREEVLRAMTKDGIVLLPSESSAKSDV</sequence>
<dbReference type="PANTHER" id="PTHR33933">
    <property type="entry name" value="NUCLEOTIDYLTRANSFERASE"/>
    <property type="match status" value="1"/>
</dbReference>
<proteinExistence type="predicted"/>
<dbReference type="InterPro" id="IPR002934">
    <property type="entry name" value="Polymerase_NTP_transf_dom"/>
</dbReference>
<protein>
    <recommendedName>
        <fullName evidence="1">Polymerase nucleotidyl transferase domain-containing protein</fullName>
    </recommendedName>
</protein>
<dbReference type="CDD" id="cd05403">
    <property type="entry name" value="NT_KNTase_like"/>
    <property type="match status" value="1"/>
</dbReference>
<evidence type="ECO:0000313" key="3">
    <source>
        <dbReference type="Proteomes" id="UP000179157"/>
    </source>
</evidence>
<organism evidence="2 3">
    <name type="scientific">Fraserbacteria sp. (strain RBG_16_55_9)</name>
    <dbReference type="NCBI Taxonomy" id="1817864"/>
    <lineage>
        <taxon>Bacteria</taxon>
        <taxon>Candidatus Fraseribacteriota</taxon>
    </lineage>
</organism>
<dbReference type="Proteomes" id="UP000179157">
    <property type="component" value="Unassembled WGS sequence"/>
</dbReference>
<gene>
    <name evidence="2" type="ORF">A2Z21_05050</name>
</gene>
<dbReference type="SUPFAM" id="SSF81301">
    <property type="entry name" value="Nucleotidyltransferase"/>
    <property type="match status" value="1"/>
</dbReference>
<reference evidence="2 3" key="1">
    <citation type="journal article" date="2016" name="Nat. Commun.">
        <title>Thousands of microbial genomes shed light on interconnected biogeochemical processes in an aquifer system.</title>
        <authorList>
            <person name="Anantharaman K."/>
            <person name="Brown C.T."/>
            <person name="Hug L.A."/>
            <person name="Sharon I."/>
            <person name="Castelle C.J."/>
            <person name="Probst A.J."/>
            <person name="Thomas B.C."/>
            <person name="Singh A."/>
            <person name="Wilkins M.J."/>
            <person name="Karaoz U."/>
            <person name="Brodie E.L."/>
            <person name="Williams K.H."/>
            <person name="Hubbard S.S."/>
            <person name="Banfield J.F."/>
        </authorList>
    </citation>
    <scope>NUCLEOTIDE SEQUENCE [LARGE SCALE GENOMIC DNA]</scope>
    <source>
        <strain evidence="3">RBG_16_55_9</strain>
    </source>
</reference>
<comment type="caution">
    <text evidence="2">The sequence shown here is derived from an EMBL/GenBank/DDBJ whole genome shotgun (WGS) entry which is preliminary data.</text>
</comment>
<evidence type="ECO:0000259" key="1">
    <source>
        <dbReference type="Pfam" id="PF01909"/>
    </source>
</evidence>
<dbReference type="Gene3D" id="3.30.460.10">
    <property type="entry name" value="Beta Polymerase, domain 2"/>
    <property type="match status" value="1"/>
</dbReference>
<feature type="domain" description="Polymerase nucleotidyl transferase" evidence="1">
    <location>
        <begin position="29"/>
        <end position="90"/>
    </location>
</feature>
<dbReference type="STRING" id="1817864.A2Z21_05050"/>
<dbReference type="AlphaFoldDB" id="A0A1F5UN92"/>